<comment type="caution">
    <text evidence="4">The sequence shown here is derived from an EMBL/GenBank/DDBJ whole genome shotgun (WGS) entry which is preliminary data.</text>
</comment>
<keyword evidence="2" id="KW-0472">Membrane</keyword>
<dbReference type="GO" id="GO:0052689">
    <property type="term" value="F:carboxylic ester hydrolase activity"/>
    <property type="evidence" value="ECO:0007669"/>
    <property type="project" value="UniProtKB-ARBA"/>
</dbReference>
<feature type="transmembrane region" description="Helical" evidence="2">
    <location>
        <begin position="396"/>
        <end position="415"/>
    </location>
</feature>
<evidence type="ECO:0000313" key="4">
    <source>
        <dbReference type="EMBL" id="PTE18594.1"/>
    </source>
</evidence>
<feature type="transmembrane region" description="Helical" evidence="2">
    <location>
        <begin position="427"/>
        <end position="446"/>
    </location>
</feature>
<accession>A0A2T4JL25</accession>
<dbReference type="InterPro" id="IPR029058">
    <property type="entry name" value="AB_hydrolase_fold"/>
</dbReference>
<dbReference type="AlphaFoldDB" id="A0A2T4JL25"/>
<sequence>MTARTVAQAVVAVLAIGLSLWMLAAAERGVRVTPITVGTTPATLFRPASDAPAPVLVIAHGFAGSQQLMQSFGLAAARNGYVAVSYDLAGHGRNPLPLTGSLTEIDGATVTLVTELTRVAEAARAYGDGRLAVLGHSMASDIVVRFAQSAPDVRATIAVSMFSPVVTEAEPANLLVVVGDWETGLKAEALRVVGLATAPQEPQAGVTYGDPAQGTGRRAAFSPHTEHASVLFSQATMREMVQWLDATFGIARPDAPVLEPRGPWIMLLLAGGVALAWPAARLLPVVARPAAGAGLGWRRLWLPLVVPMIATPLLLRVLPTQFLPVVVGDYLAVHFGAYGLITAACLLWLGRGRAPARAQVSWPALGLAALAVTGFGFAVLIWPIDQFLTNFVPGPERLALVAAMLVGTLSYFLAAEWMTRGPGAARGGYAASKLAFLISLGLAVALDFERLFFLLIIVPVIVIYFVVYGLFSDWAYRRTGHPFVAGIANAVAFAWGIGVTFPFLALV</sequence>
<reference evidence="4 5" key="1">
    <citation type="submission" date="2018-03" db="EMBL/GenBank/DDBJ databases">
        <title>Rhodobacter veldkampii.</title>
        <authorList>
            <person name="Meyer T.E."/>
            <person name="Miller S."/>
            <person name="Lodha T."/>
            <person name="Gandham S."/>
            <person name="Chintalapati S."/>
            <person name="Chintalapati V.R."/>
        </authorList>
    </citation>
    <scope>NUCLEOTIDE SEQUENCE [LARGE SCALE GENOMIC DNA]</scope>
    <source>
        <strain evidence="4 5">DSM 11550</strain>
    </source>
</reference>
<evidence type="ECO:0000256" key="1">
    <source>
        <dbReference type="ARBA" id="ARBA00022801"/>
    </source>
</evidence>
<evidence type="ECO:0000313" key="5">
    <source>
        <dbReference type="Proteomes" id="UP000241899"/>
    </source>
</evidence>
<dbReference type="Pfam" id="PF12146">
    <property type="entry name" value="Hydrolase_4"/>
    <property type="match status" value="1"/>
</dbReference>
<dbReference type="PANTHER" id="PTHR22946">
    <property type="entry name" value="DIENELACTONE HYDROLASE DOMAIN-CONTAINING PROTEIN-RELATED"/>
    <property type="match status" value="1"/>
</dbReference>
<dbReference type="OrthoDB" id="504769at2"/>
<feature type="transmembrane region" description="Helical" evidence="2">
    <location>
        <begin position="300"/>
        <end position="318"/>
    </location>
</feature>
<gene>
    <name evidence="4" type="ORF">C5F46_04150</name>
</gene>
<organism evidence="4 5">
    <name type="scientific">Phaeovulum veldkampii DSM 11550</name>
    <dbReference type="NCBI Taxonomy" id="1185920"/>
    <lineage>
        <taxon>Bacteria</taxon>
        <taxon>Pseudomonadati</taxon>
        <taxon>Pseudomonadota</taxon>
        <taxon>Alphaproteobacteria</taxon>
        <taxon>Rhodobacterales</taxon>
        <taxon>Paracoccaceae</taxon>
        <taxon>Phaeovulum</taxon>
    </lineage>
</organism>
<name>A0A2T4JL25_9RHOB</name>
<dbReference type="RefSeq" id="WP_107324125.1">
    <property type="nucleotide sequence ID" value="NZ_NHSP01000082.1"/>
</dbReference>
<feature type="transmembrane region" description="Helical" evidence="2">
    <location>
        <begin position="452"/>
        <end position="471"/>
    </location>
</feature>
<protein>
    <submittedName>
        <fullName evidence="4">Alpha/beta hydrolase</fullName>
    </submittedName>
</protein>
<keyword evidence="5" id="KW-1185">Reference proteome</keyword>
<dbReference type="PANTHER" id="PTHR22946:SF9">
    <property type="entry name" value="POLYKETIDE TRANSFERASE AF380"/>
    <property type="match status" value="1"/>
</dbReference>
<feature type="transmembrane region" description="Helical" evidence="2">
    <location>
        <begin position="262"/>
        <end position="280"/>
    </location>
</feature>
<dbReference type="InterPro" id="IPR050261">
    <property type="entry name" value="FrsA_esterase"/>
</dbReference>
<feature type="transmembrane region" description="Helical" evidence="2">
    <location>
        <begin position="330"/>
        <end position="350"/>
    </location>
</feature>
<dbReference type="Proteomes" id="UP000241899">
    <property type="component" value="Unassembled WGS sequence"/>
</dbReference>
<keyword evidence="2" id="KW-0812">Transmembrane</keyword>
<keyword evidence="2" id="KW-1133">Transmembrane helix</keyword>
<evidence type="ECO:0000256" key="2">
    <source>
        <dbReference type="SAM" id="Phobius"/>
    </source>
</evidence>
<dbReference type="Gene3D" id="3.40.50.1820">
    <property type="entry name" value="alpha/beta hydrolase"/>
    <property type="match status" value="1"/>
</dbReference>
<dbReference type="InterPro" id="IPR022742">
    <property type="entry name" value="Hydrolase_4"/>
</dbReference>
<evidence type="ECO:0000259" key="3">
    <source>
        <dbReference type="Pfam" id="PF12146"/>
    </source>
</evidence>
<feature type="domain" description="Serine aminopeptidase S33" evidence="3">
    <location>
        <begin position="52"/>
        <end position="178"/>
    </location>
</feature>
<feature type="transmembrane region" description="Helical" evidence="2">
    <location>
        <begin position="362"/>
        <end position="384"/>
    </location>
</feature>
<keyword evidence="1 4" id="KW-0378">Hydrolase</keyword>
<dbReference type="SUPFAM" id="SSF53474">
    <property type="entry name" value="alpha/beta-Hydrolases"/>
    <property type="match status" value="1"/>
</dbReference>
<dbReference type="EMBL" id="PZKF01000006">
    <property type="protein sequence ID" value="PTE18594.1"/>
    <property type="molecule type" value="Genomic_DNA"/>
</dbReference>
<proteinExistence type="predicted"/>
<feature type="transmembrane region" description="Helical" evidence="2">
    <location>
        <begin position="483"/>
        <end position="505"/>
    </location>
</feature>